<dbReference type="Gene3D" id="3.50.50.60">
    <property type="entry name" value="FAD/NAD(P)-binding domain"/>
    <property type="match status" value="1"/>
</dbReference>
<proteinExistence type="predicted"/>
<keyword evidence="5" id="KW-1185">Reference proteome</keyword>
<dbReference type="GO" id="GO:0016491">
    <property type="term" value="F:oxidoreductase activity"/>
    <property type="evidence" value="ECO:0007669"/>
    <property type="project" value="UniProtKB-KW"/>
</dbReference>
<feature type="domain" description="FAD dependent oxidoreductase" evidence="3">
    <location>
        <begin position="38"/>
        <end position="388"/>
    </location>
</feature>
<accession>A0A5J5GPA4</accession>
<evidence type="ECO:0000259" key="3">
    <source>
        <dbReference type="Pfam" id="PF01266"/>
    </source>
</evidence>
<dbReference type="InterPro" id="IPR036188">
    <property type="entry name" value="FAD/NAD-bd_sf"/>
</dbReference>
<dbReference type="SUPFAM" id="SSF51905">
    <property type="entry name" value="FAD/NAD(P)-binding domain"/>
    <property type="match status" value="1"/>
</dbReference>
<evidence type="ECO:0000313" key="5">
    <source>
        <dbReference type="Proteomes" id="UP000326554"/>
    </source>
</evidence>
<dbReference type="EMBL" id="VYQE01000001">
    <property type="protein sequence ID" value="KAA9009885.1"/>
    <property type="molecule type" value="Genomic_DNA"/>
</dbReference>
<organism evidence="4 5">
    <name type="scientific">Histidinibacterium aquaticum</name>
    <dbReference type="NCBI Taxonomy" id="2613962"/>
    <lineage>
        <taxon>Bacteria</taxon>
        <taxon>Pseudomonadati</taxon>
        <taxon>Pseudomonadota</taxon>
        <taxon>Alphaproteobacteria</taxon>
        <taxon>Rhodobacterales</taxon>
        <taxon>Paracoccaceae</taxon>
        <taxon>Histidinibacterium</taxon>
    </lineage>
</organism>
<comment type="caution">
    <text evidence="4">The sequence shown here is derived from an EMBL/GenBank/DDBJ whole genome shotgun (WGS) entry which is preliminary data.</text>
</comment>
<dbReference type="PANTHER" id="PTHR13847">
    <property type="entry name" value="SARCOSINE DEHYDROGENASE-RELATED"/>
    <property type="match status" value="1"/>
</dbReference>
<dbReference type="PANTHER" id="PTHR13847:SF281">
    <property type="entry name" value="FAD DEPENDENT OXIDOREDUCTASE DOMAIN-CONTAINING PROTEIN"/>
    <property type="match status" value="1"/>
</dbReference>
<name>A0A5J5GPA4_9RHOB</name>
<evidence type="ECO:0000313" key="4">
    <source>
        <dbReference type="EMBL" id="KAA9009885.1"/>
    </source>
</evidence>
<dbReference type="InterPro" id="IPR006076">
    <property type="entry name" value="FAD-dep_OxRdtase"/>
</dbReference>
<reference evidence="4 5" key="1">
    <citation type="submission" date="2019-09" db="EMBL/GenBank/DDBJ databases">
        <authorList>
            <person name="Park J.-S."/>
            <person name="Choi H.-J."/>
        </authorList>
    </citation>
    <scope>NUCLEOTIDE SEQUENCE [LARGE SCALE GENOMIC DNA]</scope>
    <source>
        <strain evidence="4 5">176SS1-4</strain>
    </source>
</reference>
<sequence>MSPLYRNDDPGTYPASWYAETSDPGPQREPLRGEEKADVAIVGAGYTGLSAALALAERGMRVIVLEAHRAGFGASGRNGGQVSAGYNKDQRWLEQRLGEGPARMLWDLGLEARDLTRSLVADHAPEARFMPGVLHGAWGAKGAEEERRYGAWLAERYGYQTQYLDQDAFREICPSPVYSGGLLDMGSGHLHPLRLVLGLAHGAEAAGAVIHELSEVREVRTDGPRPVLRTAEGTVEAEHVILAGNGYLPGLSRRYASRVMPINSFIAATEPLGEQADEVLRRDIAVADDKFVVNYFRLSEDKRLLFGGRESYSIGYPKDILTALRARMARLFPGLRDAAISHHWGGTLGITMSRLPYLDRVAPGILAAGGFSGHGVALSLLSGRVMAEAVAGEKERFDTLSTLPVPAFPGGPAFRAPLLTLAMTWYSLRDRFGI</sequence>
<dbReference type="Gene3D" id="3.30.9.10">
    <property type="entry name" value="D-Amino Acid Oxidase, subunit A, domain 2"/>
    <property type="match status" value="1"/>
</dbReference>
<evidence type="ECO:0000256" key="2">
    <source>
        <dbReference type="SAM" id="MobiDB-lite"/>
    </source>
</evidence>
<dbReference type="AlphaFoldDB" id="A0A5J5GPA4"/>
<dbReference type="GO" id="GO:0005737">
    <property type="term" value="C:cytoplasm"/>
    <property type="evidence" value="ECO:0007669"/>
    <property type="project" value="TreeGrafter"/>
</dbReference>
<feature type="region of interest" description="Disordered" evidence="2">
    <location>
        <begin position="1"/>
        <end position="33"/>
    </location>
</feature>
<protein>
    <submittedName>
        <fullName evidence="4">FAD-binding oxidoreductase</fullName>
    </submittedName>
</protein>
<gene>
    <name evidence="4" type="ORF">F3S47_01045</name>
</gene>
<dbReference type="Proteomes" id="UP000326554">
    <property type="component" value="Unassembled WGS sequence"/>
</dbReference>
<evidence type="ECO:0000256" key="1">
    <source>
        <dbReference type="ARBA" id="ARBA00023002"/>
    </source>
</evidence>
<keyword evidence="1" id="KW-0560">Oxidoreductase</keyword>
<dbReference type="Pfam" id="PF01266">
    <property type="entry name" value="DAO"/>
    <property type="match status" value="1"/>
</dbReference>
<dbReference type="RefSeq" id="WP_150443370.1">
    <property type="nucleotide sequence ID" value="NZ_VYQE01000001.1"/>
</dbReference>